<comment type="caution">
    <text evidence="2">The sequence shown here is derived from an EMBL/GenBank/DDBJ whole genome shotgun (WGS) entry which is preliminary data.</text>
</comment>
<gene>
    <name evidence="2" type="ORF">NHX12_025572</name>
</gene>
<name>A0A9Q0EN03_9TELE</name>
<dbReference type="OrthoDB" id="8961145at2759"/>
<dbReference type="EMBL" id="JANIIK010000040">
    <property type="protein sequence ID" value="KAJ3608525.1"/>
    <property type="molecule type" value="Genomic_DNA"/>
</dbReference>
<evidence type="ECO:0000313" key="3">
    <source>
        <dbReference type="Proteomes" id="UP001148018"/>
    </source>
</evidence>
<keyword evidence="3" id="KW-1185">Reference proteome</keyword>
<organism evidence="2 3">
    <name type="scientific">Muraenolepis orangiensis</name>
    <name type="common">Patagonian moray cod</name>
    <dbReference type="NCBI Taxonomy" id="630683"/>
    <lineage>
        <taxon>Eukaryota</taxon>
        <taxon>Metazoa</taxon>
        <taxon>Chordata</taxon>
        <taxon>Craniata</taxon>
        <taxon>Vertebrata</taxon>
        <taxon>Euteleostomi</taxon>
        <taxon>Actinopterygii</taxon>
        <taxon>Neopterygii</taxon>
        <taxon>Teleostei</taxon>
        <taxon>Neoteleostei</taxon>
        <taxon>Acanthomorphata</taxon>
        <taxon>Zeiogadaria</taxon>
        <taxon>Gadariae</taxon>
        <taxon>Gadiformes</taxon>
        <taxon>Muraenolepidoidei</taxon>
        <taxon>Muraenolepididae</taxon>
        <taxon>Muraenolepis</taxon>
    </lineage>
</organism>
<dbReference type="Proteomes" id="UP001148018">
    <property type="component" value="Unassembled WGS sequence"/>
</dbReference>
<evidence type="ECO:0000313" key="2">
    <source>
        <dbReference type="EMBL" id="KAJ3608525.1"/>
    </source>
</evidence>
<reference evidence="2" key="1">
    <citation type="submission" date="2022-07" db="EMBL/GenBank/DDBJ databases">
        <title>Chromosome-level genome of Muraenolepis orangiensis.</title>
        <authorList>
            <person name="Kim J."/>
        </authorList>
    </citation>
    <scope>NUCLEOTIDE SEQUENCE</scope>
    <source>
        <strain evidence="2">KU_S4_2022</strain>
        <tissue evidence="2">Muscle</tissue>
    </source>
</reference>
<dbReference type="AlphaFoldDB" id="A0A9Q0EN03"/>
<feature type="region of interest" description="Disordered" evidence="1">
    <location>
        <begin position="61"/>
        <end position="87"/>
    </location>
</feature>
<evidence type="ECO:0000256" key="1">
    <source>
        <dbReference type="SAM" id="MobiDB-lite"/>
    </source>
</evidence>
<proteinExistence type="predicted"/>
<accession>A0A9Q0EN03</accession>
<protein>
    <submittedName>
        <fullName evidence="2">Uncharacterized protein</fullName>
    </submittedName>
</protein>
<sequence length="130" mass="14447">MGGNRLYGRGLVDFVSSLDTVLEEHLKTATVFKGTSKTVQNELLDSMLSVLREYILEEAAVGTREERRSTEEEEDGTLIPAQQHPANGRVDTPVAPLFFARGLLAVNLYGFHSINIPNNNNTNNDNKQRC</sequence>